<evidence type="ECO:0000256" key="1">
    <source>
        <dbReference type="SAM" id="MobiDB-lite"/>
    </source>
</evidence>
<dbReference type="EMBL" id="JAWHQM010000006">
    <property type="protein sequence ID" value="KAK5627892.1"/>
    <property type="molecule type" value="Genomic_DNA"/>
</dbReference>
<name>A0AAN7Z3L1_9PEZI</name>
<dbReference type="Proteomes" id="UP001305414">
    <property type="component" value="Unassembled WGS sequence"/>
</dbReference>
<gene>
    <name evidence="2" type="ORF">RRF57_003607</name>
</gene>
<keyword evidence="3" id="KW-1185">Reference proteome</keyword>
<dbReference type="AlphaFoldDB" id="A0AAN7Z3L1"/>
<organism evidence="2 3">
    <name type="scientific">Xylaria bambusicola</name>
    <dbReference type="NCBI Taxonomy" id="326684"/>
    <lineage>
        <taxon>Eukaryota</taxon>
        <taxon>Fungi</taxon>
        <taxon>Dikarya</taxon>
        <taxon>Ascomycota</taxon>
        <taxon>Pezizomycotina</taxon>
        <taxon>Sordariomycetes</taxon>
        <taxon>Xylariomycetidae</taxon>
        <taxon>Xylariales</taxon>
        <taxon>Xylariaceae</taxon>
        <taxon>Xylaria</taxon>
    </lineage>
</organism>
<accession>A0AAN7Z3L1</accession>
<evidence type="ECO:0000313" key="2">
    <source>
        <dbReference type="EMBL" id="KAK5627892.1"/>
    </source>
</evidence>
<reference evidence="2 3" key="1">
    <citation type="submission" date="2023-10" db="EMBL/GenBank/DDBJ databases">
        <title>Draft genome sequence of Xylaria bambusicola isolate GMP-LS, the root and basal stem rot pathogen of sugarcane in Indonesia.</title>
        <authorList>
            <person name="Selvaraj P."/>
            <person name="Muralishankar V."/>
            <person name="Muruganantham S."/>
            <person name="Sp S."/>
            <person name="Haryani S."/>
            <person name="Lau K.J.X."/>
            <person name="Naqvi N.I."/>
        </authorList>
    </citation>
    <scope>NUCLEOTIDE SEQUENCE [LARGE SCALE GENOMIC DNA]</scope>
    <source>
        <strain evidence="2">GMP-LS</strain>
    </source>
</reference>
<proteinExistence type="predicted"/>
<feature type="region of interest" description="Disordered" evidence="1">
    <location>
        <begin position="158"/>
        <end position="204"/>
    </location>
</feature>
<feature type="compositionally biased region" description="Polar residues" evidence="1">
    <location>
        <begin position="169"/>
        <end position="189"/>
    </location>
</feature>
<sequence length="204" mass="22752">MFFVKVSYTIAVFSCSTDLAASKETDFLNIVPSVPHLRDLRLSICYRELPENQTALFTFSGPSKWKQDPDAASRGPFAPRNKYYVNGRLIGEEKPGKCKPSREPFPEHRVPRRHGLVKVTPDEPDYARLCVEQNLAYLLTEQQKQSVLTHLTPKSMASNEPAEYAGGNVSPSHVSPQTHLVNGFRTNPESPGRLPNGLSGPHHD</sequence>
<protein>
    <submittedName>
        <fullName evidence="2">Uncharacterized protein</fullName>
    </submittedName>
</protein>
<evidence type="ECO:0000313" key="3">
    <source>
        <dbReference type="Proteomes" id="UP001305414"/>
    </source>
</evidence>
<comment type="caution">
    <text evidence="2">The sequence shown here is derived from an EMBL/GenBank/DDBJ whole genome shotgun (WGS) entry which is preliminary data.</text>
</comment>